<feature type="domain" description="Release factor glutamine methyltransferase N-terminal" evidence="7">
    <location>
        <begin position="5"/>
        <end position="73"/>
    </location>
</feature>
<dbReference type="GO" id="GO:0032259">
    <property type="term" value="P:methylation"/>
    <property type="evidence" value="ECO:0007669"/>
    <property type="project" value="UniProtKB-KW"/>
</dbReference>
<organism evidence="8 9">
    <name type="scientific">Dysgonomonas capnocytophagoides</name>
    <dbReference type="NCBI Taxonomy" id="45254"/>
    <lineage>
        <taxon>Bacteria</taxon>
        <taxon>Pseudomonadati</taxon>
        <taxon>Bacteroidota</taxon>
        <taxon>Bacteroidia</taxon>
        <taxon>Bacteroidales</taxon>
        <taxon>Dysgonomonadaceae</taxon>
        <taxon>Dysgonomonas</taxon>
    </lineage>
</organism>
<name>A0A4Y8LB86_9BACT</name>
<dbReference type="GO" id="GO:0102559">
    <property type="term" value="F:peptide chain release factor N(5)-glutamine methyltransferase activity"/>
    <property type="evidence" value="ECO:0007669"/>
    <property type="project" value="UniProtKB-EC"/>
</dbReference>
<dbReference type="NCBIfam" id="TIGR00536">
    <property type="entry name" value="hemK_fam"/>
    <property type="match status" value="1"/>
</dbReference>
<dbReference type="NCBIfam" id="TIGR03534">
    <property type="entry name" value="RF_mod_PrmC"/>
    <property type="match status" value="1"/>
</dbReference>
<evidence type="ECO:0000256" key="5">
    <source>
        <dbReference type="HAMAP-Rule" id="MF_02126"/>
    </source>
</evidence>
<evidence type="ECO:0000313" key="9">
    <source>
        <dbReference type="Proteomes" id="UP000297861"/>
    </source>
</evidence>
<gene>
    <name evidence="5 8" type="primary">prmC</name>
    <name evidence="8" type="ORF">E2605_03885</name>
</gene>
<comment type="similarity">
    <text evidence="5">Belongs to the protein N5-glutamine methyltransferase family. PrmC subfamily.</text>
</comment>
<evidence type="ECO:0000256" key="4">
    <source>
        <dbReference type="ARBA" id="ARBA00048391"/>
    </source>
</evidence>
<feature type="binding site" evidence="5">
    <location>
        <position position="184"/>
    </location>
    <ligand>
        <name>S-adenosyl-L-methionine</name>
        <dbReference type="ChEBI" id="CHEBI:59789"/>
    </ligand>
</feature>
<evidence type="ECO:0000259" key="6">
    <source>
        <dbReference type="Pfam" id="PF05175"/>
    </source>
</evidence>
<dbReference type="InterPro" id="IPR050320">
    <property type="entry name" value="N5-glutamine_MTase"/>
</dbReference>
<evidence type="ECO:0000313" key="8">
    <source>
        <dbReference type="EMBL" id="TFD97766.1"/>
    </source>
</evidence>
<dbReference type="InterPro" id="IPR007848">
    <property type="entry name" value="Small_mtfrase_dom"/>
</dbReference>
<dbReference type="Pfam" id="PF05175">
    <property type="entry name" value="MTS"/>
    <property type="match status" value="1"/>
</dbReference>
<dbReference type="InterPro" id="IPR029063">
    <property type="entry name" value="SAM-dependent_MTases_sf"/>
</dbReference>
<evidence type="ECO:0000256" key="1">
    <source>
        <dbReference type="ARBA" id="ARBA00022603"/>
    </source>
</evidence>
<dbReference type="InterPro" id="IPR019874">
    <property type="entry name" value="RF_methyltr_PrmC"/>
</dbReference>
<feature type="binding site" evidence="5">
    <location>
        <begin position="118"/>
        <end position="122"/>
    </location>
    <ligand>
        <name>S-adenosyl-L-methionine</name>
        <dbReference type="ChEBI" id="CHEBI:59789"/>
    </ligand>
</feature>
<dbReference type="InterPro" id="IPR040758">
    <property type="entry name" value="PrmC_N"/>
</dbReference>
<dbReference type="InterPro" id="IPR002052">
    <property type="entry name" value="DNA_methylase_N6_adenine_CS"/>
</dbReference>
<evidence type="ECO:0000256" key="3">
    <source>
        <dbReference type="ARBA" id="ARBA00022691"/>
    </source>
</evidence>
<feature type="binding site" evidence="5">
    <location>
        <begin position="184"/>
        <end position="187"/>
    </location>
    <ligand>
        <name>substrate</name>
    </ligand>
</feature>
<dbReference type="STRING" id="1121485.GCA_000426485_03353"/>
<dbReference type="EMBL" id="SOML01000002">
    <property type="protein sequence ID" value="TFD97766.1"/>
    <property type="molecule type" value="Genomic_DNA"/>
</dbReference>
<dbReference type="EC" id="2.1.1.297" evidence="5"/>
<keyword evidence="3 5" id="KW-0949">S-adenosyl-L-methionine</keyword>
<dbReference type="Gene3D" id="1.10.8.10">
    <property type="entry name" value="DNA helicase RuvA subunit, C-terminal domain"/>
    <property type="match status" value="1"/>
</dbReference>
<dbReference type="InterPro" id="IPR004556">
    <property type="entry name" value="HemK-like"/>
</dbReference>
<dbReference type="OrthoDB" id="9800643at2"/>
<protein>
    <recommendedName>
        <fullName evidence="5">Release factor glutamine methyltransferase</fullName>
        <shortName evidence="5">RF MTase</shortName>
        <ecNumber evidence="5">2.1.1.297</ecNumber>
    </recommendedName>
    <alternativeName>
        <fullName evidence="5">N5-glutamine methyltransferase PrmC</fullName>
    </alternativeName>
    <alternativeName>
        <fullName evidence="5">Protein-(glutamine-N5) MTase PrmC</fullName>
    </alternativeName>
    <alternativeName>
        <fullName evidence="5">Protein-glutamine N-methyltransferase PrmC</fullName>
    </alternativeName>
</protein>
<comment type="caution">
    <text evidence="8">The sequence shown here is derived from an EMBL/GenBank/DDBJ whole genome shotgun (WGS) entry which is preliminary data.</text>
</comment>
<keyword evidence="1 5" id="KW-0489">Methyltransferase</keyword>
<comment type="caution">
    <text evidence="5">Lacks conserved residue(s) required for the propagation of feature annotation.</text>
</comment>
<accession>A0A4Y8LB86</accession>
<dbReference type="AlphaFoldDB" id="A0A4Y8LB86"/>
<comment type="catalytic activity">
    <reaction evidence="4 5">
        <text>L-glutaminyl-[peptide chain release factor] + S-adenosyl-L-methionine = N(5)-methyl-L-glutaminyl-[peptide chain release factor] + S-adenosyl-L-homocysteine + H(+)</text>
        <dbReference type="Rhea" id="RHEA:42896"/>
        <dbReference type="Rhea" id="RHEA-COMP:10271"/>
        <dbReference type="Rhea" id="RHEA-COMP:10272"/>
        <dbReference type="ChEBI" id="CHEBI:15378"/>
        <dbReference type="ChEBI" id="CHEBI:30011"/>
        <dbReference type="ChEBI" id="CHEBI:57856"/>
        <dbReference type="ChEBI" id="CHEBI:59789"/>
        <dbReference type="ChEBI" id="CHEBI:61891"/>
        <dbReference type="EC" id="2.1.1.297"/>
    </reaction>
</comment>
<dbReference type="PROSITE" id="PS00092">
    <property type="entry name" value="N6_MTASE"/>
    <property type="match status" value="1"/>
</dbReference>
<dbReference type="HAMAP" id="MF_02126">
    <property type="entry name" value="RF_methyltr_PrmC"/>
    <property type="match status" value="1"/>
</dbReference>
<comment type="function">
    <text evidence="5">Methylates the class 1 translation termination release factors RF1/PrfA and RF2/PrfB on the glutamine residue of the universally conserved GGQ motif.</text>
</comment>
<dbReference type="PANTHER" id="PTHR18895:SF74">
    <property type="entry name" value="MTRF1L RELEASE FACTOR GLUTAMINE METHYLTRANSFERASE"/>
    <property type="match status" value="1"/>
</dbReference>
<reference evidence="8 9" key="1">
    <citation type="submission" date="2019-03" db="EMBL/GenBank/DDBJ databases">
        <title>San Antonio Military Medical Center submission to MRSN (WRAIR), pending publication.</title>
        <authorList>
            <person name="Blyth D.M."/>
            <person name="Mccarthy S.L."/>
            <person name="Schall S.E."/>
            <person name="Stam J.A."/>
            <person name="Ong A.C."/>
            <person name="Mcgann P.T."/>
        </authorList>
    </citation>
    <scope>NUCLEOTIDE SEQUENCE [LARGE SCALE GENOMIC DNA]</scope>
    <source>
        <strain evidence="8 9">MRSN571793</strain>
    </source>
</reference>
<evidence type="ECO:0000256" key="2">
    <source>
        <dbReference type="ARBA" id="ARBA00022679"/>
    </source>
</evidence>
<evidence type="ECO:0000259" key="7">
    <source>
        <dbReference type="Pfam" id="PF17827"/>
    </source>
</evidence>
<dbReference type="Pfam" id="PF17827">
    <property type="entry name" value="PrmC_N"/>
    <property type="match status" value="1"/>
</dbReference>
<sequence>MQNIIQKIQDSLSGIYPENEIVNLGRLIIEQVTGYSVPILLSDKSKKITPAQEQIIDKIIQRLQTYEPIQYILEETEFFGLPFFIDKNVLIPRPETEELIELILSENTDKKVSVLDIGTGSGCIAIALKKHRQESSVYAWDFSEPALQVAKRNAEINHTKIEFNKVDVLQDIIPELSLDIIVSNPPYILDSEKEVMHKNVLEYEPHSALFVPDDNGLIFYERIADIALKRLKPNGRLYFEINQQKGQDTKEMLADKGFTNIRIVRDLSGNDRIVVSQIAQAQ</sequence>
<feature type="domain" description="Methyltransferase small" evidence="6">
    <location>
        <begin position="107"/>
        <end position="192"/>
    </location>
</feature>
<dbReference type="CDD" id="cd02440">
    <property type="entry name" value="AdoMet_MTases"/>
    <property type="match status" value="1"/>
</dbReference>
<keyword evidence="9" id="KW-1185">Reference proteome</keyword>
<dbReference type="SUPFAM" id="SSF53335">
    <property type="entry name" value="S-adenosyl-L-methionine-dependent methyltransferases"/>
    <property type="match status" value="1"/>
</dbReference>
<keyword evidence="2 5" id="KW-0808">Transferase</keyword>
<dbReference type="PANTHER" id="PTHR18895">
    <property type="entry name" value="HEMK METHYLTRANSFERASE"/>
    <property type="match status" value="1"/>
</dbReference>
<dbReference type="GO" id="GO:0003676">
    <property type="term" value="F:nucleic acid binding"/>
    <property type="evidence" value="ECO:0007669"/>
    <property type="project" value="InterPro"/>
</dbReference>
<dbReference type="RefSeq" id="WP_026627151.1">
    <property type="nucleotide sequence ID" value="NZ_JAWZLG010000103.1"/>
</dbReference>
<feature type="binding site" evidence="5">
    <location>
        <position position="141"/>
    </location>
    <ligand>
        <name>S-adenosyl-L-methionine</name>
        <dbReference type="ChEBI" id="CHEBI:59789"/>
    </ligand>
</feature>
<dbReference type="Gene3D" id="3.40.50.150">
    <property type="entry name" value="Vaccinia Virus protein VP39"/>
    <property type="match status" value="1"/>
</dbReference>
<proteinExistence type="inferred from homology"/>
<dbReference type="Proteomes" id="UP000297861">
    <property type="component" value="Unassembled WGS sequence"/>
</dbReference>